<dbReference type="STRING" id="1041826.FCOL_08410"/>
<dbReference type="HOGENOM" id="CLU_2142202_0_0_10"/>
<evidence type="ECO:0008006" key="3">
    <source>
        <dbReference type="Google" id="ProtNLM"/>
    </source>
</evidence>
<keyword evidence="2" id="KW-1185">Reference proteome</keyword>
<evidence type="ECO:0000313" key="1">
    <source>
        <dbReference type="EMBL" id="AEW86497.1"/>
    </source>
</evidence>
<evidence type="ECO:0000313" key="2">
    <source>
        <dbReference type="Proteomes" id="UP000005638"/>
    </source>
</evidence>
<dbReference type="AlphaFoldDB" id="G8X8P6"/>
<name>G8X8P6_FLACA</name>
<proteinExistence type="predicted"/>
<dbReference type="InterPro" id="IPR036513">
    <property type="entry name" value="STAS_dom_sf"/>
</dbReference>
<dbReference type="EMBL" id="CP003222">
    <property type="protein sequence ID" value="AEW86497.1"/>
    <property type="molecule type" value="Genomic_DNA"/>
</dbReference>
<dbReference type="SUPFAM" id="SSF52091">
    <property type="entry name" value="SpoIIaa-like"/>
    <property type="match status" value="1"/>
</dbReference>
<organism evidence="1 2">
    <name type="scientific">Flavobacterium columnare (strain ATCC 49512 / CIP 103533 / TG 44/87)</name>
    <dbReference type="NCBI Taxonomy" id="1041826"/>
    <lineage>
        <taxon>Bacteria</taxon>
        <taxon>Pseudomonadati</taxon>
        <taxon>Bacteroidota</taxon>
        <taxon>Flavobacteriia</taxon>
        <taxon>Flavobacteriales</taxon>
        <taxon>Flavobacteriaceae</taxon>
        <taxon>Flavobacterium</taxon>
    </lineage>
</organism>
<dbReference type="Proteomes" id="UP000005638">
    <property type="component" value="Chromosome"/>
</dbReference>
<dbReference type="KEGG" id="fco:FCOL_08410"/>
<reference evidence="1 2" key="1">
    <citation type="journal article" date="2012" name="J. Bacteriol.">
        <title>Genome Sequence of the Fish Pathogen Flavobacterium columnare ATCC 49512.</title>
        <authorList>
            <person name="Tekedar H.C."/>
            <person name="Karsi A."/>
            <person name="Gillaspy A.F."/>
            <person name="Dyer D.W."/>
            <person name="Benton N.R."/>
            <person name="Zaitshik J."/>
            <person name="Vamenta S."/>
            <person name="Banes M.M."/>
            <person name="Gulsoy N."/>
            <person name="Aboko-Cole M."/>
            <person name="Waldbieser G.C."/>
            <person name="Lawrence M.L."/>
        </authorList>
    </citation>
    <scope>NUCLEOTIDE SEQUENCE [LARGE SCALE GENOMIC DNA]</scope>
    <source>
        <strain evidence="2">ATCC 49512 / CIP 103533 / TG 44/87</strain>
    </source>
</reference>
<sequence length="112" mass="13222">MRTRVLTLKPLVMSLKITCNSEIYEINGNMGAQNINSVVNYFHSLINTHPKRIQILFEKDQEIDRICVRALYLLYKKAVSEHVVFQIFSKSKKIEKMFKDEKINHILRKVNL</sequence>
<protein>
    <recommendedName>
        <fullName evidence="3">STAS domain-containing protein</fullName>
    </recommendedName>
</protein>
<accession>G8X8P6</accession>
<gene>
    <name evidence="1" type="ordered locus">FCOL_08410</name>
</gene>